<protein>
    <submittedName>
        <fullName evidence="1">Uncharacterized protein</fullName>
    </submittedName>
</protein>
<dbReference type="AlphaFoldDB" id="A0A7S3EUH3"/>
<dbReference type="EMBL" id="HBHX01012258">
    <property type="protein sequence ID" value="CAE0106166.1"/>
    <property type="molecule type" value="Transcribed_RNA"/>
</dbReference>
<reference evidence="1" key="1">
    <citation type="submission" date="2021-01" db="EMBL/GenBank/DDBJ databases">
        <authorList>
            <person name="Corre E."/>
            <person name="Pelletier E."/>
            <person name="Niang G."/>
            <person name="Scheremetjew M."/>
            <person name="Finn R."/>
            <person name="Kale V."/>
            <person name="Holt S."/>
            <person name="Cochrane G."/>
            <person name="Meng A."/>
            <person name="Brown T."/>
            <person name="Cohen L."/>
        </authorList>
    </citation>
    <scope>NUCLEOTIDE SEQUENCE</scope>
    <source>
        <strain evidence="1">CCMP281</strain>
    </source>
</reference>
<name>A0A7S3EUH3_9EUKA</name>
<accession>A0A7S3EUH3</accession>
<sequence length="405" mass="41876">MRIGPLAASSAKEVDADGETVGRMIFLDCPMPPKAHFESAVGTGVTSANLTLDVIFAAPRVAEKTLSFEGFEGNDIVLASLPSSEGEMLTAGAETAANSTWISVKRQGGDGTVEDLAYAHASLSVSELSAAGDVTAGGNIATGGAGKVTTNQVLAQSIGVGTTDPKSAVHISGGNGMIRLTGRSTDYINAGVVLEATNSNGARGLGVFMHDKGGKTEWYAGTPYANSDSYVIARTSSTDAHSTATAQQKHALMTLTNGGKLSAHHVQATDELSVTGHMATTGYSTQTIEFSTFFTSGKTHTVASLSSYSTGTVAVASIEYVGLYAYAGSNLAGGSRIAVTRRINSNSAWGQHENDDAKVGDTFMHPPFKWTNGVLTLQTAGSVQITARVRITAHAATITRNYRAA</sequence>
<gene>
    <name evidence="1" type="ORF">HERI1096_LOCUS6825</name>
</gene>
<evidence type="ECO:0000313" key="1">
    <source>
        <dbReference type="EMBL" id="CAE0106166.1"/>
    </source>
</evidence>
<proteinExistence type="predicted"/>
<organism evidence="1">
    <name type="scientific">Haptolina ericina</name>
    <dbReference type="NCBI Taxonomy" id="156174"/>
    <lineage>
        <taxon>Eukaryota</taxon>
        <taxon>Haptista</taxon>
        <taxon>Haptophyta</taxon>
        <taxon>Prymnesiophyceae</taxon>
        <taxon>Prymnesiales</taxon>
        <taxon>Prymnesiaceae</taxon>
        <taxon>Haptolina</taxon>
    </lineage>
</organism>